<dbReference type="Pfam" id="PF02585">
    <property type="entry name" value="PIG-L"/>
    <property type="match status" value="1"/>
</dbReference>
<evidence type="ECO:0000313" key="3">
    <source>
        <dbReference type="EMBL" id="KAF9476957.1"/>
    </source>
</evidence>
<comment type="similarity">
    <text evidence="1">Belongs to the PIGL family.</text>
</comment>
<reference evidence="3" key="1">
    <citation type="submission" date="2020-11" db="EMBL/GenBank/DDBJ databases">
        <authorList>
            <consortium name="DOE Joint Genome Institute"/>
            <person name="Ahrendt S."/>
            <person name="Riley R."/>
            <person name="Andreopoulos W."/>
            <person name="Labutti K."/>
            <person name="Pangilinan J."/>
            <person name="Ruiz-Duenas F.J."/>
            <person name="Barrasa J.M."/>
            <person name="Sanchez-Garcia M."/>
            <person name="Camarero S."/>
            <person name="Miyauchi S."/>
            <person name="Serrano A."/>
            <person name="Linde D."/>
            <person name="Babiker R."/>
            <person name="Drula E."/>
            <person name="Ayuso-Fernandez I."/>
            <person name="Pacheco R."/>
            <person name="Padilla G."/>
            <person name="Ferreira P."/>
            <person name="Barriuso J."/>
            <person name="Kellner H."/>
            <person name="Castanera R."/>
            <person name="Alfaro M."/>
            <person name="Ramirez L."/>
            <person name="Pisabarro A.G."/>
            <person name="Kuo A."/>
            <person name="Tritt A."/>
            <person name="Lipzen A."/>
            <person name="He G."/>
            <person name="Yan M."/>
            <person name="Ng V."/>
            <person name="Cullen D."/>
            <person name="Martin F."/>
            <person name="Rosso M.-N."/>
            <person name="Henrissat B."/>
            <person name="Hibbett D."/>
            <person name="Martinez A.T."/>
            <person name="Grigoriev I.V."/>
        </authorList>
    </citation>
    <scope>NUCLEOTIDE SEQUENCE</scope>
    <source>
        <strain evidence="3">CIRM-BRFM 674</strain>
    </source>
</reference>
<dbReference type="GO" id="GO:0000225">
    <property type="term" value="F:N-acetylglucosaminylphosphatidylinositol deacetylase activity"/>
    <property type="evidence" value="ECO:0007669"/>
    <property type="project" value="UniProtKB-EC"/>
</dbReference>
<dbReference type="OrthoDB" id="440160at2759"/>
<dbReference type="EMBL" id="MU155276">
    <property type="protein sequence ID" value="KAF9476957.1"/>
    <property type="molecule type" value="Genomic_DNA"/>
</dbReference>
<dbReference type="PANTHER" id="PTHR12993">
    <property type="entry name" value="N-ACETYLGLUCOSAMINYL-PHOSPHATIDYLINOSITOL DE-N-ACETYLASE-RELATED"/>
    <property type="match status" value="1"/>
</dbReference>
<dbReference type="InterPro" id="IPR003737">
    <property type="entry name" value="GlcNAc_PI_deacetylase-related"/>
</dbReference>
<dbReference type="SUPFAM" id="SSF102588">
    <property type="entry name" value="LmbE-like"/>
    <property type="match status" value="1"/>
</dbReference>
<dbReference type="InterPro" id="IPR024078">
    <property type="entry name" value="LmbE-like_dom_sf"/>
</dbReference>
<dbReference type="Proteomes" id="UP000807469">
    <property type="component" value="Unassembled WGS sequence"/>
</dbReference>
<dbReference type="GO" id="GO:0005783">
    <property type="term" value="C:endoplasmic reticulum"/>
    <property type="evidence" value="ECO:0007669"/>
    <property type="project" value="TreeGrafter"/>
</dbReference>
<gene>
    <name evidence="3" type="ORF">BDN70DRAFT_811401</name>
</gene>
<dbReference type="EC" id="3.5.1.89" evidence="2"/>
<accession>A0A9P5YWE9</accession>
<comment type="caution">
    <text evidence="3">The sequence shown here is derived from an EMBL/GenBank/DDBJ whole genome shotgun (WGS) entry which is preliminary data.</text>
</comment>
<sequence length="267" mass="30256">MQPAVVAKNILLVTAHPDDEAMFFAPTILNLAEKASNESIGFAVVCLSNGNAEGLGETRTSELEKSFDVLGVVKSRRWIVDHPELQDNMTADWDRIIIAKVLEPYVLDLDIDTILTFDSQGISSHPNHKSIHRGVQTLIQNLGETSSKQPRRLYTLVSSSLAYKYISILSVTFGKVDVYGYRWMQMLENYIIEVLAIWYPEIMTPAIPRHPDGHAMPEFISGIEGYAKALEAMKMHDSQLVWFRWLYVAFSKYMWVNSWVQVSADAQ</sequence>
<proteinExistence type="inferred from homology"/>
<keyword evidence="4" id="KW-1185">Reference proteome</keyword>
<dbReference type="AlphaFoldDB" id="A0A9P5YWE9"/>
<protein>
    <recommendedName>
        <fullName evidence="2">N-acetylglucosaminylphosphatidylinositol deacetylase</fullName>
        <ecNumber evidence="2">3.5.1.89</ecNumber>
    </recommendedName>
</protein>
<evidence type="ECO:0000256" key="1">
    <source>
        <dbReference type="ARBA" id="ARBA00006066"/>
    </source>
</evidence>
<dbReference type="PANTHER" id="PTHR12993:SF11">
    <property type="entry name" value="N-ACETYLGLUCOSAMINYL-PHOSPHATIDYLINOSITOL DE-N-ACETYLASE"/>
    <property type="match status" value="1"/>
</dbReference>
<dbReference type="Gene3D" id="3.40.50.10320">
    <property type="entry name" value="LmbE-like"/>
    <property type="match status" value="1"/>
</dbReference>
<evidence type="ECO:0000313" key="4">
    <source>
        <dbReference type="Proteomes" id="UP000807469"/>
    </source>
</evidence>
<name>A0A9P5YWE9_9AGAR</name>
<organism evidence="3 4">
    <name type="scientific">Pholiota conissans</name>
    <dbReference type="NCBI Taxonomy" id="109636"/>
    <lineage>
        <taxon>Eukaryota</taxon>
        <taxon>Fungi</taxon>
        <taxon>Dikarya</taxon>
        <taxon>Basidiomycota</taxon>
        <taxon>Agaricomycotina</taxon>
        <taxon>Agaricomycetes</taxon>
        <taxon>Agaricomycetidae</taxon>
        <taxon>Agaricales</taxon>
        <taxon>Agaricineae</taxon>
        <taxon>Strophariaceae</taxon>
        <taxon>Pholiota</taxon>
    </lineage>
</organism>
<evidence type="ECO:0000256" key="2">
    <source>
        <dbReference type="ARBA" id="ARBA00012176"/>
    </source>
</evidence>